<feature type="transmembrane region" description="Helical" evidence="1">
    <location>
        <begin position="81"/>
        <end position="101"/>
    </location>
</feature>
<proteinExistence type="predicted"/>
<evidence type="ECO:0000313" key="2">
    <source>
        <dbReference type="EMBL" id="MCP2727412.1"/>
    </source>
</evidence>
<keyword evidence="1" id="KW-0812">Transmembrane</keyword>
<evidence type="ECO:0000256" key="1">
    <source>
        <dbReference type="SAM" id="Phobius"/>
    </source>
</evidence>
<evidence type="ECO:0000313" key="3">
    <source>
        <dbReference type="Proteomes" id="UP001204953"/>
    </source>
</evidence>
<feature type="transmembrane region" description="Helical" evidence="1">
    <location>
        <begin position="357"/>
        <end position="387"/>
    </location>
</feature>
<sequence>MTPQAQLVMILWLPIVLYLFIRFPAQRAVVISFIVAWMFLPQRAGFSLPSLPDYERMSATCYSILLATFIYDSQRFSTFKFGWIDVPMLIVCLCPFASSISNGLGAYDGISAVLGKIVSFGVPYFLGRIYLNNLAGLRQLAMGIFIGGLVYVPLCLYEAKFSPQLHLIVYGYHGIRQFGQSIRLGGYRPNVFMQHGLSVGMWMMAASLIGIWLWQAGILKKFWNMPIIVLLGILIVTFVLVKSTGAYIYLGYGIIIMVSAKWFRTAFPLLLLIAIVLSYIYMGSTGNFSGEQADRIVVTAQNLAGPERSQSLEFRLDNEEILGEKARQRMILGWGGWGRNRVYDEDTGEDLTVTDSLWIISFGVNGIVGLFAVFGSSLLPAFSFFWLRYPASTWFNPKVAPVAMLAVVTTLYALDCTLNNQPNPVFTLASGGIAGVVLKEPENIKIKPGSKPTNSSHYIPKQRQIRRLTPRRVTRNL</sequence>
<feature type="transmembrane region" description="Helical" evidence="1">
    <location>
        <begin position="137"/>
        <end position="157"/>
    </location>
</feature>
<protein>
    <submittedName>
        <fullName evidence="2">O-antigen ligase domain-containing protein</fullName>
    </submittedName>
</protein>
<dbReference type="RefSeq" id="WP_254010228.1">
    <property type="nucleotide sequence ID" value="NZ_JAMZMM010000014.1"/>
</dbReference>
<feature type="transmembrane region" description="Helical" evidence="1">
    <location>
        <begin position="197"/>
        <end position="215"/>
    </location>
</feature>
<feature type="transmembrane region" description="Helical" evidence="1">
    <location>
        <begin position="6"/>
        <end position="21"/>
    </location>
</feature>
<dbReference type="GO" id="GO:0016874">
    <property type="term" value="F:ligase activity"/>
    <property type="evidence" value="ECO:0007669"/>
    <property type="project" value="UniProtKB-KW"/>
</dbReference>
<organism evidence="2 3">
    <name type="scientific">Limnofasciculus baicalensis BBK-W-15</name>
    <dbReference type="NCBI Taxonomy" id="2699891"/>
    <lineage>
        <taxon>Bacteria</taxon>
        <taxon>Bacillati</taxon>
        <taxon>Cyanobacteriota</taxon>
        <taxon>Cyanophyceae</taxon>
        <taxon>Coleofasciculales</taxon>
        <taxon>Coleofasciculaceae</taxon>
        <taxon>Limnofasciculus</taxon>
        <taxon>Limnofasciculus baicalensis</taxon>
    </lineage>
</organism>
<name>A0AAE3KQI7_9CYAN</name>
<dbReference type="Proteomes" id="UP001204953">
    <property type="component" value="Unassembled WGS sequence"/>
</dbReference>
<feature type="transmembrane region" description="Helical" evidence="1">
    <location>
        <begin position="28"/>
        <end position="46"/>
    </location>
</feature>
<feature type="transmembrane region" description="Helical" evidence="1">
    <location>
        <begin position="262"/>
        <end position="282"/>
    </location>
</feature>
<dbReference type="EMBL" id="JAMZMM010000014">
    <property type="protein sequence ID" value="MCP2727412.1"/>
    <property type="molecule type" value="Genomic_DNA"/>
</dbReference>
<keyword evidence="1" id="KW-0472">Membrane</keyword>
<dbReference type="AlphaFoldDB" id="A0AAE3KQI7"/>
<gene>
    <name evidence="2" type="ORF">NJ959_02860</name>
</gene>
<feature type="transmembrane region" description="Helical" evidence="1">
    <location>
        <begin position="113"/>
        <end position="131"/>
    </location>
</feature>
<comment type="caution">
    <text evidence="2">The sequence shown here is derived from an EMBL/GenBank/DDBJ whole genome shotgun (WGS) entry which is preliminary data.</text>
</comment>
<accession>A0AAE3KQI7</accession>
<keyword evidence="3" id="KW-1185">Reference proteome</keyword>
<keyword evidence="2" id="KW-0436">Ligase</keyword>
<keyword evidence="1" id="KW-1133">Transmembrane helix</keyword>
<reference evidence="2" key="1">
    <citation type="submission" date="2022-06" db="EMBL/GenBank/DDBJ databases">
        <title>New cyanobacteria of genus Symplocastrum in benthos of Lake Baikal.</title>
        <authorList>
            <person name="Sorokovikova E."/>
            <person name="Tikhonova I."/>
            <person name="Krasnopeev A."/>
            <person name="Evseev P."/>
            <person name="Gladkikh A."/>
            <person name="Belykh O."/>
        </authorList>
    </citation>
    <scope>NUCLEOTIDE SEQUENCE</scope>
    <source>
        <strain evidence="2">BBK-W-15</strain>
    </source>
</reference>
<feature type="transmembrane region" description="Helical" evidence="1">
    <location>
        <begin position="227"/>
        <end position="250"/>
    </location>
</feature>